<accession>A0A3B0VEB2</accession>
<sequence>MSRNYKFHNPVEEGLIFHAENYPYSSAIDYTGEKGLLDDVVVIQ</sequence>
<name>A0A3B0VEB2_9ZZZZ</name>
<proteinExistence type="predicted"/>
<evidence type="ECO:0000313" key="1">
    <source>
        <dbReference type="EMBL" id="VAW30164.1"/>
    </source>
</evidence>
<organism evidence="1">
    <name type="scientific">hydrothermal vent metagenome</name>
    <dbReference type="NCBI Taxonomy" id="652676"/>
    <lineage>
        <taxon>unclassified sequences</taxon>
        <taxon>metagenomes</taxon>
        <taxon>ecological metagenomes</taxon>
    </lineage>
</organism>
<protein>
    <submittedName>
        <fullName evidence="1">Uncharacterized protein</fullName>
    </submittedName>
</protein>
<dbReference type="EMBL" id="UOET01000482">
    <property type="protein sequence ID" value="VAW30164.1"/>
    <property type="molecule type" value="Genomic_DNA"/>
</dbReference>
<gene>
    <name evidence="1" type="ORF">MNBD_BACTEROID07-633</name>
</gene>
<reference evidence="1" key="1">
    <citation type="submission" date="2018-06" db="EMBL/GenBank/DDBJ databases">
        <authorList>
            <person name="Zhirakovskaya E."/>
        </authorList>
    </citation>
    <scope>NUCLEOTIDE SEQUENCE</scope>
</reference>
<dbReference type="AlphaFoldDB" id="A0A3B0VEB2"/>